<evidence type="ECO:0000256" key="5">
    <source>
        <dbReference type="HAMAP-Rule" id="MF_00014"/>
    </source>
</evidence>
<dbReference type="SUPFAM" id="SSF50346">
    <property type="entry name" value="PRC-barrel domain"/>
    <property type="match status" value="1"/>
</dbReference>
<dbReference type="InterPro" id="IPR056792">
    <property type="entry name" value="PRC_RimM"/>
</dbReference>
<dbReference type="NCBIfam" id="TIGR02273">
    <property type="entry name" value="16S_RimM"/>
    <property type="match status" value="1"/>
</dbReference>
<comment type="subcellular location">
    <subcellularLocation>
        <location evidence="5">Cytoplasm</location>
    </subcellularLocation>
</comment>
<evidence type="ECO:0000313" key="8">
    <source>
        <dbReference type="EMBL" id="KEO91688.1"/>
    </source>
</evidence>
<keyword evidence="3 5" id="KW-0698">rRNA processing</keyword>
<dbReference type="HAMAP" id="MF_00014">
    <property type="entry name" value="Ribosome_mat_RimM"/>
    <property type="match status" value="1"/>
</dbReference>
<keyword evidence="2 5" id="KW-0690">Ribosome biogenesis</keyword>
<dbReference type="Proteomes" id="UP000027647">
    <property type="component" value="Unassembled WGS sequence"/>
</dbReference>
<comment type="similarity">
    <text evidence="5">Belongs to the RimM family.</text>
</comment>
<dbReference type="GO" id="GO:0006364">
    <property type="term" value="P:rRNA processing"/>
    <property type="evidence" value="ECO:0007669"/>
    <property type="project" value="UniProtKB-UniRule"/>
</dbReference>
<gene>
    <name evidence="5" type="primary">rimM</name>
    <name evidence="8" type="ORF">EH31_03175</name>
</gene>
<dbReference type="RefSeq" id="WP_034958010.1">
    <property type="nucleotide sequence ID" value="NZ_JMIW01000001.1"/>
</dbReference>
<feature type="domain" description="Ribosome maturation factor RimM PRC barrel" evidence="7">
    <location>
        <begin position="101"/>
        <end position="161"/>
    </location>
</feature>
<keyword evidence="1 5" id="KW-0963">Cytoplasm</keyword>
<organism evidence="8 9">
    <name type="scientific">Erythrobacter longus</name>
    <dbReference type="NCBI Taxonomy" id="1044"/>
    <lineage>
        <taxon>Bacteria</taxon>
        <taxon>Pseudomonadati</taxon>
        <taxon>Pseudomonadota</taxon>
        <taxon>Alphaproteobacteria</taxon>
        <taxon>Sphingomonadales</taxon>
        <taxon>Erythrobacteraceae</taxon>
        <taxon>Erythrobacter/Porphyrobacter group</taxon>
        <taxon>Erythrobacter</taxon>
    </lineage>
</organism>
<dbReference type="PANTHER" id="PTHR33692:SF1">
    <property type="entry name" value="RIBOSOME MATURATION FACTOR RIMM"/>
    <property type="match status" value="1"/>
</dbReference>
<proteinExistence type="inferred from homology"/>
<feature type="domain" description="RimM N-terminal" evidence="6">
    <location>
        <begin position="9"/>
        <end position="88"/>
    </location>
</feature>
<protein>
    <recommendedName>
        <fullName evidence="5">Ribosome maturation factor RimM</fullName>
    </recommendedName>
</protein>
<dbReference type="OrthoDB" id="9788191at2"/>
<evidence type="ECO:0000256" key="4">
    <source>
        <dbReference type="ARBA" id="ARBA00023186"/>
    </source>
</evidence>
<dbReference type="GO" id="GO:0005737">
    <property type="term" value="C:cytoplasm"/>
    <property type="evidence" value="ECO:0007669"/>
    <property type="project" value="UniProtKB-SubCell"/>
</dbReference>
<dbReference type="Gene3D" id="2.40.30.60">
    <property type="entry name" value="RimM"/>
    <property type="match status" value="1"/>
</dbReference>
<dbReference type="eggNOG" id="COG0806">
    <property type="taxonomic scope" value="Bacteria"/>
</dbReference>
<dbReference type="STRING" id="1044.EH31_03175"/>
<keyword evidence="9" id="KW-1185">Reference proteome</keyword>
<accession>A0A074MIL4</accession>
<dbReference type="InterPro" id="IPR002676">
    <property type="entry name" value="RimM_N"/>
</dbReference>
<comment type="function">
    <text evidence="5">An accessory protein needed during the final step in the assembly of 30S ribosomal subunit, possibly for assembly of the head region. Essential for efficient processing of 16S rRNA. May be needed both before and after RbfA during the maturation of 16S rRNA. It has affinity for free ribosomal 30S subunits but not for 70S ribosomes.</text>
</comment>
<dbReference type="AlphaFoldDB" id="A0A074MIL4"/>
<dbReference type="GO" id="GO:0005840">
    <property type="term" value="C:ribosome"/>
    <property type="evidence" value="ECO:0007669"/>
    <property type="project" value="InterPro"/>
</dbReference>
<evidence type="ECO:0000256" key="3">
    <source>
        <dbReference type="ARBA" id="ARBA00022552"/>
    </source>
</evidence>
<comment type="domain">
    <text evidence="5">The PRC barrel domain binds ribosomal protein uS19.</text>
</comment>
<evidence type="ECO:0000256" key="2">
    <source>
        <dbReference type="ARBA" id="ARBA00022517"/>
    </source>
</evidence>
<evidence type="ECO:0000313" key="9">
    <source>
        <dbReference type="Proteomes" id="UP000027647"/>
    </source>
</evidence>
<dbReference type="GO" id="GO:0043022">
    <property type="term" value="F:ribosome binding"/>
    <property type="evidence" value="ECO:0007669"/>
    <property type="project" value="InterPro"/>
</dbReference>
<keyword evidence="4 5" id="KW-0143">Chaperone</keyword>
<dbReference type="SUPFAM" id="SSF50447">
    <property type="entry name" value="Translation proteins"/>
    <property type="match status" value="1"/>
</dbReference>
<sequence>MSSDEPIVLAAVTGAHGIAGEVRLKLLGDGLDALKSHKSFSANVEGGKLTLKKIRSDNKGGAIARFAEVQGRSAAEKLRGTTLSVAREKLPELSEGEYYHADLIGLAAHTDSGRVIGTVAAVQNYGATDIIEITLDPPPVKGLKTIMVPMTKQAVIEWDTSRLVIAEDFADQ</sequence>
<dbReference type="GO" id="GO:0042274">
    <property type="term" value="P:ribosomal small subunit biogenesis"/>
    <property type="evidence" value="ECO:0007669"/>
    <property type="project" value="UniProtKB-UniRule"/>
</dbReference>
<evidence type="ECO:0000256" key="1">
    <source>
        <dbReference type="ARBA" id="ARBA00022490"/>
    </source>
</evidence>
<name>A0A074MIL4_ERYLO</name>
<dbReference type="InterPro" id="IPR011033">
    <property type="entry name" value="PRC_barrel-like_sf"/>
</dbReference>
<dbReference type="PANTHER" id="PTHR33692">
    <property type="entry name" value="RIBOSOME MATURATION FACTOR RIMM"/>
    <property type="match status" value="1"/>
</dbReference>
<reference evidence="8 9" key="1">
    <citation type="submission" date="2014-04" db="EMBL/GenBank/DDBJ databases">
        <title>A comprehensive comparison of genomes of Erythrobacter spp. strains.</title>
        <authorList>
            <person name="Zheng Q."/>
        </authorList>
    </citation>
    <scope>NUCLEOTIDE SEQUENCE [LARGE SCALE GENOMIC DNA]</scope>
    <source>
        <strain evidence="8 9">DSM 6997</strain>
    </source>
</reference>
<dbReference type="InterPro" id="IPR009000">
    <property type="entry name" value="Transl_B-barrel_sf"/>
</dbReference>
<evidence type="ECO:0000259" key="6">
    <source>
        <dbReference type="Pfam" id="PF01782"/>
    </source>
</evidence>
<comment type="subunit">
    <text evidence="5">Binds ribosomal protein uS19.</text>
</comment>
<comment type="caution">
    <text evidence="8">The sequence shown here is derived from an EMBL/GenBank/DDBJ whole genome shotgun (WGS) entry which is preliminary data.</text>
</comment>
<dbReference type="Pfam" id="PF01782">
    <property type="entry name" value="RimM"/>
    <property type="match status" value="1"/>
</dbReference>
<evidence type="ECO:0000259" key="7">
    <source>
        <dbReference type="Pfam" id="PF24986"/>
    </source>
</evidence>
<dbReference type="InterPro" id="IPR011961">
    <property type="entry name" value="RimM"/>
</dbReference>
<dbReference type="InterPro" id="IPR036976">
    <property type="entry name" value="RimM_N_sf"/>
</dbReference>
<dbReference type="Pfam" id="PF24986">
    <property type="entry name" value="PRC_RimM"/>
    <property type="match status" value="1"/>
</dbReference>
<dbReference type="EMBL" id="JMIW01000001">
    <property type="protein sequence ID" value="KEO91688.1"/>
    <property type="molecule type" value="Genomic_DNA"/>
</dbReference>
<dbReference type="Gene3D" id="2.30.30.240">
    <property type="entry name" value="PRC-barrel domain"/>
    <property type="match status" value="1"/>
</dbReference>